<dbReference type="Gene3D" id="3.20.20.60">
    <property type="entry name" value="Phosphoenolpyruvate-binding domains"/>
    <property type="match status" value="1"/>
</dbReference>
<dbReference type="EMBL" id="JAEPBG010000045">
    <property type="protein sequence ID" value="MBK4739254.1"/>
    <property type="molecule type" value="Genomic_DNA"/>
</dbReference>
<keyword evidence="2" id="KW-1185">Reference proteome</keyword>
<dbReference type="CDD" id="cd00377">
    <property type="entry name" value="ICL_PEPM"/>
    <property type="match status" value="1"/>
</dbReference>
<organism evidence="1 2">
    <name type="scientific">Noviherbaspirillum pedocola</name>
    <dbReference type="NCBI Taxonomy" id="2801341"/>
    <lineage>
        <taxon>Bacteria</taxon>
        <taxon>Pseudomonadati</taxon>
        <taxon>Pseudomonadota</taxon>
        <taxon>Betaproteobacteria</taxon>
        <taxon>Burkholderiales</taxon>
        <taxon>Oxalobacteraceae</taxon>
        <taxon>Noviherbaspirillum</taxon>
    </lineage>
</organism>
<dbReference type="Proteomes" id="UP000622890">
    <property type="component" value="Unassembled WGS sequence"/>
</dbReference>
<comment type="caution">
    <text evidence="1">The sequence shown here is derived from an EMBL/GenBank/DDBJ whole genome shotgun (WGS) entry which is preliminary data.</text>
</comment>
<sequence>MNKQDRNAVLKALLASKKSIAAPGAYDALSARLVEEAGYDVVYAGSYGTAAAYGMPDVGLLSLDELVAHAKRVVDAVNVPVIADAEGGFHDPANIWRTVRAFEEAGVSAIHIEDHAGGKHTDLPQQLIPLDQMLARLRAALDARRDPNFQIIARTDAIWAQGDIEEAMRRVQAFSELGVDMVFPTGAKLETVDRLRTMTNAKIAVIETPDSEGFSAAGTANLVIYYGFCLYAATRGMSSALRAFKERYSSSDVTSLMEPVTDFENRLGYAEFSERARKYQS</sequence>
<dbReference type="SUPFAM" id="SSF51621">
    <property type="entry name" value="Phosphoenolpyruvate/pyruvate domain"/>
    <property type="match status" value="1"/>
</dbReference>
<keyword evidence="1" id="KW-0456">Lyase</keyword>
<proteinExistence type="predicted"/>
<dbReference type="InterPro" id="IPR015813">
    <property type="entry name" value="Pyrv/PenolPyrv_kinase-like_dom"/>
</dbReference>
<name>A0A934WAK5_9BURK</name>
<reference evidence="1" key="1">
    <citation type="submission" date="2021-01" db="EMBL/GenBank/DDBJ databases">
        <title>Genome sequence of strain Noviherbaspirillum sp. DKR-6.</title>
        <authorList>
            <person name="Chaudhary D.K."/>
        </authorList>
    </citation>
    <scope>NUCLEOTIDE SEQUENCE</scope>
    <source>
        <strain evidence="1">DKR-6</strain>
    </source>
</reference>
<gene>
    <name evidence="1" type="ORF">JJB74_32090</name>
</gene>
<dbReference type="RefSeq" id="WP_200598619.1">
    <property type="nucleotide sequence ID" value="NZ_JAEPBG010000045.1"/>
</dbReference>
<accession>A0A934WAK5</accession>
<dbReference type="AlphaFoldDB" id="A0A934WAK5"/>
<dbReference type="Pfam" id="PF13714">
    <property type="entry name" value="PEP_mutase"/>
    <property type="match status" value="1"/>
</dbReference>
<dbReference type="InterPro" id="IPR039556">
    <property type="entry name" value="ICL/PEPM"/>
</dbReference>
<dbReference type="PANTHER" id="PTHR42905:SF5">
    <property type="entry name" value="CARBOXYVINYL-CARBOXYPHOSPHONATE PHOSPHORYLMUTASE, CHLOROPLASTIC"/>
    <property type="match status" value="1"/>
</dbReference>
<evidence type="ECO:0000313" key="2">
    <source>
        <dbReference type="Proteomes" id="UP000622890"/>
    </source>
</evidence>
<evidence type="ECO:0000313" key="1">
    <source>
        <dbReference type="EMBL" id="MBK4739254.1"/>
    </source>
</evidence>
<dbReference type="InterPro" id="IPR040442">
    <property type="entry name" value="Pyrv_kinase-like_dom_sf"/>
</dbReference>
<dbReference type="GO" id="GO:0016833">
    <property type="term" value="F:oxo-acid-lyase activity"/>
    <property type="evidence" value="ECO:0007669"/>
    <property type="project" value="UniProtKB-ARBA"/>
</dbReference>
<protein>
    <submittedName>
        <fullName evidence="1">Isocitrate lyase/PEP mutase family protein</fullName>
    </submittedName>
</protein>
<dbReference type="PANTHER" id="PTHR42905">
    <property type="entry name" value="PHOSPHOENOLPYRUVATE CARBOXYLASE"/>
    <property type="match status" value="1"/>
</dbReference>